<dbReference type="Proteomes" id="UP000672032">
    <property type="component" value="Chromosome 2"/>
</dbReference>
<dbReference type="InterPro" id="IPR006439">
    <property type="entry name" value="HAD-SF_hydro_IA"/>
</dbReference>
<name>A0A8A3P9H2_9HELO</name>
<dbReference type="InterPro" id="IPR023214">
    <property type="entry name" value="HAD_sf"/>
</dbReference>
<evidence type="ECO:0000313" key="2">
    <source>
        <dbReference type="Proteomes" id="UP000672032"/>
    </source>
</evidence>
<organism evidence="1 2">
    <name type="scientific">Monilinia vaccinii-corymbosi</name>
    <dbReference type="NCBI Taxonomy" id="61207"/>
    <lineage>
        <taxon>Eukaryota</taxon>
        <taxon>Fungi</taxon>
        <taxon>Dikarya</taxon>
        <taxon>Ascomycota</taxon>
        <taxon>Pezizomycotina</taxon>
        <taxon>Leotiomycetes</taxon>
        <taxon>Helotiales</taxon>
        <taxon>Sclerotiniaceae</taxon>
        <taxon>Monilinia</taxon>
    </lineage>
</organism>
<accession>A0A8A3P9H2</accession>
<protein>
    <recommendedName>
        <fullName evidence="3">HAD superfamily hydrolase</fullName>
    </recommendedName>
</protein>
<dbReference type="OrthoDB" id="426235at2759"/>
<dbReference type="InterPro" id="IPR036412">
    <property type="entry name" value="HAD-like_sf"/>
</dbReference>
<proteinExistence type="predicted"/>
<dbReference type="Gene3D" id="3.40.50.1000">
    <property type="entry name" value="HAD superfamily/HAD-like"/>
    <property type="match status" value="1"/>
</dbReference>
<dbReference type="CDD" id="cd01427">
    <property type="entry name" value="HAD_like"/>
    <property type="match status" value="1"/>
</dbReference>
<dbReference type="GO" id="GO:0016791">
    <property type="term" value="F:phosphatase activity"/>
    <property type="evidence" value="ECO:0007669"/>
    <property type="project" value="UniProtKB-ARBA"/>
</dbReference>
<evidence type="ECO:0000313" key="1">
    <source>
        <dbReference type="EMBL" id="QSZ32088.1"/>
    </source>
</evidence>
<dbReference type="Pfam" id="PF13419">
    <property type="entry name" value="HAD_2"/>
    <property type="match status" value="1"/>
</dbReference>
<dbReference type="AlphaFoldDB" id="A0A8A3P9H2"/>
<gene>
    <name evidence="1" type="ORF">DSL72_001657</name>
</gene>
<dbReference type="NCBIfam" id="TIGR01549">
    <property type="entry name" value="HAD-SF-IA-v1"/>
    <property type="match status" value="1"/>
</dbReference>
<dbReference type="EMBL" id="CP063406">
    <property type="protein sequence ID" value="QSZ32088.1"/>
    <property type="molecule type" value="Genomic_DNA"/>
</dbReference>
<dbReference type="Gene3D" id="1.10.260.80">
    <property type="match status" value="1"/>
</dbReference>
<dbReference type="InterPro" id="IPR041492">
    <property type="entry name" value="HAD_2"/>
</dbReference>
<reference evidence="1" key="1">
    <citation type="submission" date="2020-10" db="EMBL/GenBank/DDBJ databases">
        <title>Genome Sequence of Monilinia vaccinii-corymbosi Sheds Light on Mummy Berry Disease Infection of Blueberry and Mating Type.</title>
        <authorList>
            <person name="Yow A.G."/>
            <person name="Zhang Y."/>
            <person name="Bansal K."/>
            <person name="Eacker S.M."/>
            <person name="Sullivan S."/>
            <person name="Liachko I."/>
            <person name="Cubeta M.A."/>
            <person name="Rollins J.A."/>
            <person name="Ashrafi H."/>
        </authorList>
    </citation>
    <scope>NUCLEOTIDE SEQUENCE</scope>
    <source>
        <strain evidence="1">RL-1</strain>
    </source>
</reference>
<dbReference type="PANTHER" id="PTHR43885:SF1">
    <property type="entry name" value="SUPERFAMILY HYDROLASE, PUTATIVE (AFU_ORTHOLOGUE AFUA_4G13290)-RELATED"/>
    <property type="match status" value="1"/>
</dbReference>
<keyword evidence="2" id="KW-1185">Reference proteome</keyword>
<evidence type="ECO:0008006" key="3">
    <source>
        <dbReference type="Google" id="ProtNLM"/>
    </source>
</evidence>
<dbReference type="SUPFAM" id="SSF56784">
    <property type="entry name" value="HAD-like"/>
    <property type="match status" value="1"/>
</dbReference>
<sequence length="188" mass="21074">MRNALGIDKTIDILEHIYSLPPSDQEVAHEKVRAIEREAMLTQVPQPGLQTLFTYLGNLSPPLPLAILTRNHLPPVQHLLTTHLPRTPFSPILTRDFQPPKPHPAGILHIAQQWNVDPLDTIMVGDSIDDMRAGFLAGATTVLVGNDVNAELWEHEFTDLVVRRLDDLVRILEGGFVGRERNVRREGV</sequence>
<dbReference type="PANTHER" id="PTHR43885">
    <property type="entry name" value="HALOACID DEHALOGENASE-LIKE HYDROLASE"/>
    <property type="match status" value="1"/>
</dbReference>